<keyword evidence="5" id="KW-1185">Reference proteome</keyword>
<dbReference type="Pfam" id="PF00497">
    <property type="entry name" value="SBP_bac_3"/>
    <property type="match status" value="1"/>
</dbReference>
<dbReference type="PANTHER" id="PTHR35936:SF25">
    <property type="entry name" value="ABC TRANSPORTER SUBSTRATE-BINDING PROTEIN"/>
    <property type="match status" value="1"/>
</dbReference>
<evidence type="ECO:0000259" key="3">
    <source>
        <dbReference type="SMART" id="SM00062"/>
    </source>
</evidence>
<dbReference type="PANTHER" id="PTHR35936">
    <property type="entry name" value="MEMBRANE-BOUND LYTIC MUREIN TRANSGLYCOSYLASE F"/>
    <property type="match status" value="1"/>
</dbReference>
<name>A0A1W1HJ55_9BACT</name>
<evidence type="ECO:0000256" key="1">
    <source>
        <dbReference type="ARBA" id="ARBA00022729"/>
    </source>
</evidence>
<evidence type="ECO:0000313" key="4">
    <source>
        <dbReference type="EMBL" id="SLM32445.1"/>
    </source>
</evidence>
<proteinExistence type="predicted"/>
<feature type="chain" id="PRO_5012664272" evidence="2">
    <location>
        <begin position="25"/>
        <end position="248"/>
    </location>
</feature>
<gene>
    <name evidence="4" type="ORF">MTBBW1_720022</name>
</gene>
<dbReference type="RefSeq" id="WP_080802226.1">
    <property type="nucleotide sequence ID" value="NZ_LT828543.1"/>
</dbReference>
<reference evidence="4 5" key="1">
    <citation type="submission" date="2017-03" db="EMBL/GenBank/DDBJ databases">
        <authorList>
            <person name="Afonso C.L."/>
            <person name="Miller P.J."/>
            <person name="Scott M.A."/>
            <person name="Spackman E."/>
            <person name="Goraichik I."/>
            <person name="Dimitrov K.M."/>
            <person name="Suarez D.L."/>
            <person name="Swayne D.E."/>
        </authorList>
    </citation>
    <scope>NUCLEOTIDE SEQUENCE [LARGE SCALE GENOMIC DNA]</scope>
    <source>
        <strain evidence="4">PRJEB14757</strain>
    </source>
</reference>
<accession>A0A1W1HJ55</accession>
<evidence type="ECO:0000313" key="5">
    <source>
        <dbReference type="Proteomes" id="UP000191931"/>
    </source>
</evidence>
<evidence type="ECO:0000256" key="2">
    <source>
        <dbReference type="SAM" id="SignalP"/>
    </source>
</evidence>
<dbReference type="Gene3D" id="3.40.190.10">
    <property type="entry name" value="Periplasmic binding protein-like II"/>
    <property type="match status" value="2"/>
</dbReference>
<dbReference type="SUPFAM" id="SSF53850">
    <property type="entry name" value="Periplasmic binding protein-like II"/>
    <property type="match status" value="1"/>
</dbReference>
<dbReference type="EMBL" id="FWEV01000317">
    <property type="protein sequence ID" value="SLM32445.1"/>
    <property type="molecule type" value="Genomic_DNA"/>
</dbReference>
<dbReference type="OrthoDB" id="5296159at2"/>
<dbReference type="AlphaFoldDB" id="A0A1W1HJ55"/>
<dbReference type="STRING" id="1246637.MTBBW1_720022"/>
<feature type="domain" description="Solute-binding protein family 3/N-terminal" evidence="3">
    <location>
        <begin position="27"/>
        <end position="247"/>
    </location>
</feature>
<dbReference type="Proteomes" id="UP000191931">
    <property type="component" value="Unassembled WGS sequence"/>
</dbReference>
<dbReference type="InterPro" id="IPR001638">
    <property type="entry name" value="Solute-binding_3/MltF_N"/>
</dbReference>
<sequence>MKRIVLGVMVFCTMVCIASSSLWANDKLVLATLEWEPYIGPNLKDHGYVAVIVKEAFKRGGYDIEYDFMQWSRVIGLAKAGRVDGYFPEYYSDELKENNLISSPFPGGPLGFFKRKGDDISYKTLNDLTGNKIGVVMGYVNTVEFDAADFLTKDESPSDLVNLKKLLANRIRLMVADKFVGLNLLQQNMPDKINEVEFVEPPLEVKDLYVCIPKNRANAEKIHAAFDKGLAEMNADGTIEKILKDYGF</sequence>
<dbReference type="SMART" id="SM00062">
    <property type="entry name" value="PBPb"/>
    <property type="match status" value="1"/>
</dbReference>
<protein>
    <submittedName>
        <fullName evidence="4">ABC-type amino acid transport/signal transduction systems, periplasmic component/domain</fullName>
    </submittedName>
</protein>
<feature type="signal peptide" evidence="2">
    <location>
        <begin position="1"/>
        <end position="24"/>
    </location>
</feature>
<organism evidence="4 5">
    <name type="scientific">Desulfamplus magnetovallimortis</name>
    <dbReference type="NCBI Taxonomy" id="1246637"/>
    <lineage>
        <taxon>Bacteria</taxon>
        <taxon>Pseudomonadati</taxon>
        <taxon>Thermodesulfobacteriota</taxon>
        <taxon>Desulfobacteria</taxon>
        <taxon>Desulfobacterales</taxon>
        <taxon>Desulfobacteraceae</taxon>
        <taxon>Desulfamplus</taxon>
    </lineage>
</organism>
<keyword evidence="1 2" id="KW-0732">Signal</keyword>